<feature type="non-terminal residue" evidence="1">
    <location>
        <position position="116"/>
    </location>
</feature>
<name>A0A1B6FX83_9HEMI</name>
<accession>A0A1B6FX83</accession>
<proteinExistence type="predicted"/>
<dbReference type="EMBL" id="GECZ01014959">
    <property type="protein sequence ID" value="JAS54810.1"/>
    <property type="molecule type" value="Transcribed_RNA"/>
</dbReference>
<sequence length="116" mass="12677">IITLEKQITKLNGKVNTAPKGNLQPNVANSADVNLTYSGTSQNSTPIRSNLNQSNKICGAENPLNVPFTEVLKGKKSCRLQFSDSDKHPNEFHINNRYAVLATEEGEILSENSHGL</sequence>
<dbReference type="AlphaFoldDB" id="A0A1B6FX83"/>
<organism evidence="1">
    <name type="scientific">Cuerna arida</name>
    <dbReference type="NCBI Taxonomy" id="1464854"/>
    <lineage>
        <taxon>Eukaryota</taxon>
        <taxon>Metazoa</taxon>
        <taxon>Ecdysozoa</taxon>
        <taxon>Arthropoda</taxon>
        <taxon>Hexapoda</taxon>
        <taxon>Insecta</taxon>
        <taxon>Pterygota</taxon>
        <taxon>Neoptera</taxon>
        <taxon>Paraneoptera</taxon>
        <taxon>Hemiptera</taxon>
        <taxon>Auchenorrhyncha</taxon>
        <taxon>Membracoidea</taxon>
        <taxon>Cicadellidae</taxon>
        <taxon>Cicadellinae</taxon>
        <taxon>Proconiini</taxon>
        <taxon>Cuerna</taxon>
    </lineage>
</organism>
<gene>
    <name evidence="1" type="ORF">g.5960</name>
</gene>
<reference evidence="1" key="1">
    <citation type="submission" date="2015-11" db="EMBL/GenBank/DDBJ databases">
        <title>De novo transcriptome assembly of four potential Pierce s Disease insect vectors from Arizona vineyards.</title>
        <authorList>
            <person name="Tassone E.E."/>
        </authorList>
    </citation>
    <scope>NUCLEOTIDE SEQUENCE</scope>
</reference>
<protein>
    <submittedName>
        <fullName evidence="1">Uncharacterized protein</fullName>
    </submittedName>
</protein>
<evidence type="ECO:0000313" key="1">
    <source>
        <dbReference type="EMBL" id="JAS54810.1"/>
    </source>
</evidence>
<feature type="non-terminal residue" evidence="1">
    <location>
        <position position="1"/>
    </location>
</feature>